<reference evidence="4" key="1">
    <citation type="journal article" date="2018" name="Nat. Microbiol.">
        <title>Leveraging single-cell genomics to expand the fungal tree of life.</title>
        <authorList>
            <person name="Ahrendt S.R."/>
            <person name="Quandt C.A."/>
            <person name="Ciobanu D."/>
            <person name="Clum A."/>
            <person name="Salamov A."/>
            <person name="Andreopoulos B."/>
            <person name="Cheng J.F."/>
            <person name="Woyke T."/>
            <person name="Pelin A."/>
            <person name="Henrissat B."/>
            <person name="Reynolds N.K."/>
            <person name="Benny G.L."/>
            <person name="Smith M.E."/>
            <person name="James T.Y."/>
            <person name="Grigoriev I.V."/>
        </authorList>
    </citation>
    <scope>NUCLEOTIDE SEQUENCE [LARGE SCALE GENOMIC DNA]</scope>
    <source>
        <strain evidence="4">Baker2002</strain>
    </source>
</reference>
<dbReference type="Proteomes" id="UP000268321">
    <property type="component" value="Unassembled WGS sequence"/>
</dbReference>
<dbReference type="SUPFAM" id="SSF49879">
    <property type="entry name" value="SMAD/FHA domain"/>
    <property type="match status" value="1"/>
</dbReference>
<feature type="region of interest" description="Disordered" evidence="1">
    <location>
        <begin position="1"/>
        <end position="68"/>
    </location>
</feature>
<evidence type="ECO:0000256" key="1">
    <source>
        <dbReference type="SAM" id="MobiDB-lite"/>
    </source>
</evidence>
<keyword evidence="4" id="KW-1185">Reference proteome</keyword>
<sequence>MSETQFPPSSPVLNASDHCDPFTVRSKDASHRGRAQEYPTPNPSSTVGYLSSPSRQEDEPEEPEEPDLPLAALDQVKTPAKPARTTVSINREFNILNPDKAVLRVPLVATRPQITIGRSSKASDYCLRSVGPNNRTDKIDKTVSRRHVLVNHYATKMVLKCLGHNGFSVTVPKVCGVKQKAASGNEYELLETAIPLDMTAQSKTLRLDHNSTEFHVMHGESVEMPRFANVLLQIRDHVVLVNPDDYDEELTDEESSNASDAVETLLIERITGTEAPAFSTLVTSSHALSITPRKAVSVLCSHTEETTPYKSKTKENDENDDDDENKQKIVLDAIGKSPASTVPKPITPLANRTNVTRNTKRRAASEEIVYKKPNKEAEHDSEGKPIISQEYIRSVEHITEIENILINHLAFSRLSSTPPSVLHSILAAVAKLSLKQLRTVLHNVSCIGVIYRQGKDAAGKPLEEEYFYEPEKDHDQQRNLLLLLIKGHGGLRACRKTHKQYYWKKPAAKK</sequence>
<evidence type="ECO:0000313" key="3">
    <source>
        <dbReference type="EMBL" id="RKP29460.1"/>
    </source>
</evidence>
<dbReference type="AlphaFoldDB" id="A0A4P9ZCA6"/>
<accession>A0A4P9ZCA6</accession>
<feature type="compositionally biased region" description="Basic and acidic residues" evidence="1">
    <location>
        <begin position="17"/>
        <end position="35"/>
    </location>
</feature>
<feature type="compositionally biased region" description="Acidic residues" evidence="1">
    <location>
        <begin position="58"/>
        <end position="67"/>
    </location>
</feature>
<evidence type="ECO:0000313" key="4">
    <source>
        <dbReference type="Proteomes" id="UP000268321"/>
    </source>
</evidence>
<organism evidence="3 4">
    <name type="scientific">Metschnikowia bicuspidata</name>
    <dbReference type="NCBI Taxonomy" id="27322"/>
    <lineage>
        <taxon>Eukaryota</taxon>
        <taxon>Fungi</taxon>
        <taxon>Dikarya</taxon>
        <taxon>Ascomycota</taxon>
        <taxon>Saccharomycotina</taxon>
        <taxon>Pichiomycetes</taxon>
        <taxon>Metschnikowiaceae</taxon>
        <taxon>Metschnikowia</taxon>
    </lineage>
</organism>
<gene>
    <name evidence="3" type="ORF">METBISCDRAFT_24207</name>
</gene>
<name>A0A4P9ZCA6_9ASCO</name>
<feature type="domain" description="FHA" evidence="2">
    <location>
        <begin position="114"/>
        <end position="174"/>
    </location>
</feature>
<evidence type="ECO:0000259" key="2">
    <source>
        <dbReference type="PROSITE" id="PS50006"/>
    </source>
</evidence>
<feature type="region of interest" description="Disordered" evidence="1">
    <location>
        <begin position="304"/>
        <end position="324"/>
    </location>
</feature>
<dbReference type="InterPro" id="IPR008984">
    <property type="entry name" value="SMAD_FHA_dom_sf"/>
</dbReference>
<proteinExistence type="predicted"/>
<feature type="compositionally biased region" description="Basic and acidic residues" evidence="1">
    <location>
        <begin position="304"/>
        <end position="316"/>
    </location>
</feature>
<protein>
    <recommendedName>
        <fullName evidence="2">FHA domain-containing protein</fullName>
    </recommendedName>
</protein>
<dbReference type="OrthoDB" id="5348546at2759"/>
<dbReference type="InterPro" id="IPR000253">
    <property type="entry name" value="FHA_dom"/>
</dbReference>
<dbReference type="PROSITE" id="PS50006">
    <property type="entry name" value="FHA_DOMAIN"/>
    <property type="match status" value="1"/>
</dbReference>
<dbReference type="EMBL" id="ML004486">
    <property type="protein sequence ID" value="RKP29460.1"/>
    <property type="molecule type" value="Genomic_DNA"/>
</dbReference>
<feature type="compositionally biased region" description="Polar residues" evidence="1">
    <location>
        <begin position="43"/>
        <end position="54"/>
    </location>
</feature>
<feature type="compositionally biased region" description="Polar residues" evidence="1">
    <location>
        <begin position="1"/>
        <end position="13"/>
    </location>
</feature>